<dbReference type="RefSeq" id="XP_012209348.1">
    <property type="nucleotide sequence ID" value="XM_012353958.1"/>
</dbReference>
<keyword evidence="2" id="KW-1185">Reference proteome</keyword>
<name>A0A067BNW8_SAPPC</name>
<dbReference type="Proteomes" id="UP000030745">
    <property type="component" value="Unassembled WGS sequence"/>
</dbReference>
<reference evidence="1 2" key="1">
    <citation type="journal article" date="2013" name="PLoS Genet.">
        <title>Distinctive expansion of potential virulence genes in the genome of the oomycete fish pathogen Saprolegnia parasitica.</title>
        <authorList>
            <person name="Jiang R.H."/>
            <person name="de Bruijn I."/>
            <person name="Haas B.J."/>
            <person name="Belmonte R."/>
            <person name="Lobach L."/>
            <person name="Christie J."/>
            <person name="van den Ackerveken G."/>
            <person name="Bottin A."/>
            <person name="Bulone V."/>
            <person name="Diaz-Moreno S.M."/>
            <person name="Dumas B."/>
            <person name="Fan L."/>
            <person name="Gaulin E."/>
            <person name="Govers F."/>
            <person name="Grenville-Briggs L.J."/>
            <person name="Horner N.R."/>
            <person name="Levin J.Z."/>
            <person name="Mammella M."/>
            <person name="Meijer H.J."/>
            <person name="Morris P."/>
            <person name="Nusbaum C."/>
            <person name="Oome S."/>
            <person name="Phillips A.J."/>
            <person name="van Rooyen D."/>
            <person name="Rzeszutek E."/>
            <person name="Saraiva M."/>
            <person name="Secombes C.J."/>
            <person name="Seidl M.F."/>
            <person name="Snel B."/>
            <person name="Stassen J.H."/>
            <person name="Sykes S."/>
            <person name="Tripathy S."/>
            <person name="van den Berg H."/>
            <person name="Vega-Arreguin J.C."/>
            <person name="Wawra S."/>
            <person name="Young S.K."/>
            <person name="Zeng Q."/>
            <person name="Dieguez-Uribeondo J."/>
            <person name="Russ C."/>
            <person name="Tyler B.M."/>
            <person name="van West P."/>
        </authorList>
    </citation>
    <scope>NUCLEOTIDE SEQUENCE [LARGE SCALE GENOMIC DNA]</scope>
    <source>
        <strain evidence="1 2">CBS 223.65</strain>
    </source>
</reference>
<organism evidence="1 2">
    <name type="scientific">Saprolegnia parasitica (strain CBS 223.65)</name>
    <dbReference type="NCBI Taxonomy" id="695850"/>
    <lineage>
        <taxon>Eukaryota</taxon>
        <taxon>Sar</taxon>
        <taxon>Stramenopiles</taxon>
        <taxon>Oomycota</taxon>
        <taxon>Saprolegniomycetes</taxon>
        <taxon>Saprolegniales</taxon>
        <taxon>Saprolegniaceae</taxon>
        <taxon>Saprolegnia</taxon>
    </lineage>
</organism>
<protein>
    <submittedName>
        <fullName evidence="1">Uncharacterized protein</fullName>
    </submittedName>
</protein>
<dbReference type="KEGG" id="spar:SPRG_21228"/>
<sequence>MPTAHCPKRSLCWPLPAIRWSSTAPRSQHRSLCGWSARCSDPLVLPRSSTMPARLHRSWHSSQKLSPQRLSTWSSSSSTRRHASTSRLPRCCRYSDYPRTRIPGTSIDPTILIHGHSAPRRRRPPQPLYLVCWTPTIPWKMTSAATAINY</sequence>
<dbReference type="AlphaFoldDB" id="A0A067BNW8"/>
<dbReference type="GeneID" id="24142056"/>
<dbReference type="VEuPathDB" id="FungiDB:SPRG_21228"/>
<accession>A0A067BNW8</accession>
<evidence type="ECO:0000313" key="1">
    <source>
        <dbReference type="EMBL" id="KDO19943.1"/>
    </source>
</evidence>
<proteinExistence type="predicted"/>
<evidence type="ECO:0000313" key="2">
    <source>
        <dbReference type="Proteomes" id="UP000030745"/>
    </source>
</evidence>
<gene>
    <name evidence="1" type="ORF">SPRG_21228</name>
</gene>
<dbReference type="EMBL" id="KK583328">
    <property type="protein sequence ID" value="KDO19943.1"/>
    <property type="molecule type" value="Genomic_DNA"/>
</dbReference>